<dbReference type="Proteomes" id="UP000005466">
    <property type="component" value="Unassembled WGS sequence"/>
</dbReference>
<accession>F3CK61</accession>
<dbReference type="AlphaFoldDB" id="F3CK61"/>
<sequence>MIMNMRLSELSGERMKIHRTLSSDNKVITTMPMTCKLLNPLGRLTWNISATKVLNLVTEDNRTLW</sequence>
<dbReference type="BioCyc" id="PSYR875330:G11XH-2938-MONOMER"/>
<gene>
    <name evidence="1" type="ORF">Pgy4_42489</name>
</gene>
<dbReference type="EMBL" id="ADWY01004339">
    <property type="protein sequence ID" value="EGH19653.1"/>
    <property type="molecule type" value="Genomic_DNA"/>
</dbReference>
<comment type="caution">
    <text evidence="1">The sequence shown here is derived from an EMBL/GenBank/DDBJ whole genome shotgun (WGS) entry which is preliminary data.</text>
</comment>
<evidence type="ECO:0000313" key="1">
    <source>
        <dbReference type="EMBL" id="EGH19653.1"/>
    </source>
</evidence>
<name>F3CK61_PSESG</name>
<protein>
    <submittedName>
        <fullName evidence="1">Uncharacterized protein</fullName>
    </submittedName>
</protein>
<dbReference type="HOGENOM" id="CLU_2846545_0_0_6"/>
<organism evidence="1 2">
    <name type="scientific">Pseudomonas savastanoi pv. glycinea str. race 4</name>
    <dbReference type="NCBI Taxonomy" id="875330"/>
    <lineage>
        <taxon>Bacteria</taxon>
        <taxon>Pseudomonadati</taxon>
        <taxon>Pseudomonadota</taxon>
        <taxon>Gammaproteobacteria</taxon>
        <taxon>Pseudomonadales</taxon>
        <taxon>Pseudomonadaceae</taxon>
        <taxon>Pseudomonas</taxon>
    </lineage>
</organism>
<reference evidence="1 2" key="1">
    <citation type="journal article" date="2011" name="PLoS Pathog.">
        <title>Dynamic evolution of pathogenicity revealed by sequencing and comparative genomics of 19 Pseudomonas syringae isolates.</title>
        <authorList>
            <person name="Baltrus D.A."/>
            <person name="Nishimura M.T."/>
            <person name="Romanchuk A."/>
            <person name="Chang J.H."/>
            <person name="Mukhtar M.S."/>
            <person name="Cherkis K."/>
            <person name="Roach J."/>
            <person name="Grant S.R."/>
            <person name="Jones C.D."/>
            <person name="Dangl J.L."/>
        </authorList>
    </citation>
    <scope>NUCLEOTIDE SEQUENCE [LARGE SCALE GENOMIC DNA]</scope>
    <source>
        <strain evidence="2">race 4</strain>
    </source>
</reference>
<proteinExistence type="predicted"/>
<evidence type="ECO:0000313" key="2">
    <source>
        <dbReference type="Proteomes" id="UP000005466"/>
    </source>
</evidence>